<dbReference type="Proteomes" id="UP001254832">
    <property type="component" value="Unassembled WGS sequence"/>
</dbReference>
<evidence type="ECO:0000313" key="4">
    <source>
        <dbReference type="EMBL" id="MDR6725045.1"/>
    </source>
</evidence>
<proteinExistence type="inferred from homology"/>
<keyword evidence="3" id="KW-0255">Endonuclease</keyword>
<dbReference type="EMBL" id="JAVDTR010000009">
    <property type="protein sequence ID" value="MDR6725045.1"/>
    <property type="molecule type" value="Genomic_DNA"/>
</dbReference>
<accession>A0AAP5LPT8</accession>
<evidence type="ECO:0000256" key="2">
    <source>
        <dbReference type="ARBA" id="ARBA00022649"/>
    </source>
</evidence>
<dbReference type="InterPro" id="IPR011067">
    <property type="entry name" value="Plasmid_toxin/cell-grow_inhib"/>
</dbReference>
<dbReference type="PANTHER" id="PTHR33988">
    <property type="entry name" value="ENDORIBONUCLEASE MAZF-RELATED"/>
    <property type="match status" value="1"/>
</dbReference>
<dbReference type="GO" id="GO:0004521">
    <property type="term" value="F:RNA endonuclease activity"/>
    <property type="evidence" value="ECO:0007669"/>
    <property type="project" value="TreeGrafter"/>
</dbReference>
<comment type="similarity">
    <text evidence="1 3">Belongs to the PemK/MazF family.</text>
</comment>
<keyword evidence="2" id="KW-1277">Toxin-antitoxin system</keyword>
<dbReference type="AlphaFoldDB" id="A0AAP5LPT8"/>
<dbReference type="GO" id="GO:0016787">
    <property type="term" value="F:hydrolase activity"/>
    <property type="evidence" value="ECO:0007669"/>
    <property type="project" value="UniProtKB-KW"/>
</dbReference>
<dbReference type="PIRSF" id="PIRSF033490">
    <property type="entry name" value="MazF"/>
    <property type="match status" value="1"/>
</dbReference>
<keyword evidence="3 4" id="KW-0378">Hydrolase</keyword>
<dbReference type="EC" id="3.1.-.-" evidence="3"/>
<dbReference type="GO" id="GO:0016075">
    <property type="term" value="P:rRNA catabolic process"/>
    <property type="evidence" value="ECO:0007669"/>
    <property type="project" value="TreeGrafter"/>
</dbReference>
<dbReference type="PANTHER" id="PTHR33988:SF2">
    <property type="entry name" value="ENDORIBONUCLEASE MAZF"/>
    <property type="match status" value="1"/>
</dbReference>
<keyword evidence="3" id="KW-0540">Nuclease</keyword>
<dbReference type="SUPFAM" id="SSF50118">
    <property type="entry name" value="Cell growth inhibitor/plasmid maintenance toxic component"/>
    <property type="match status" value="1"/>
</dbReference>
<sequence>MSMVMEKRGVGRKQVRRYEIWEADLGYRERSIQGGKRPVLVISNNIGNKYAPIVIVVPITSKLKKPTQPTHVFFDSNECGMADDSILLCEQIMTINKEENLLRKLFDIPTHYNDEITRALGVSIGMVN</sequence>
<name>A0AAP5LPT8_PAEAM</name>
<organism evidence="4 5">
    <name type="scientific">Paenibacillus amylolyticus</name>
    <dbReference type="NCBI Taxonomy" id="1451"/>
    <lineage>
        <taxon>Bacteria</taxon>
        <taxon>Bacillati</taxon>
        <taxon>Bacillota</taxon>
        <taxon>Bacilli</taxon>
        <taxon>Bacillales</taxon>
        <taxon>Paenibacillaceae</taxon>
        <taxon>Paenibacillus</taxon>
    </lineage>
</organism>
<gene>
    <name evidence="4" type="ORF">J2W91_003531</name>
</gene>
<reference evidence="4" key="1">
    <citation type="submission" date="2023-07" db="EMBL/GenBank/DDBJ databases">
        <title>Sorghum-associated microbial communities from plants grown in Nebraska, USA.</title>
        <authorList>
            <person name="Schachtman D."/>
        </authorList>
    </citation>
    <scope>NUCLEOTIDE SEQUENCE</scope>
    <source>
        <strain evidence="4">BE80</strain>
    </source>
</reference>
<evidence type="ECO:0000256" key="3">
    <source>
        <dbReference type="PIRNR" id="PIRNR033490"/>
    </source>
</evidence>
<dbReference type="Pfam" id="PF02452">
    <property type="entry name" value="PemK_toxin"/>
    <property type="match status" value="1"/>
</dbReference>
<dbReference type="RefSeq" id="WP_310141876.1">
    <property type="nucleotide sequence ID" value="NZ_JAVDTR010000009.1"/>
</dbReference>
<comment type="caution">
    <text evidence="4">The sequence shown here is derived from an EMBL/GenBank/DDBJ whole genome shotgun (WGS) entry which is preliminary data.</text>
</comment>
<evidence type="ECO:0000256" key="1">
    <source>
        <dbReference type="ARBA" id="ARBA00007521"/>
    </source>
</evidence>
<protein>
    <recommendedName>
        <fullName evidence="3">mRNA interferase</fullName>
        <ecNumber evidence="3">3.1.-.-</ecNumber>
    </recommendedName>
</protein>
<dbReference type="GO" id="GO:0003677">
    <property type="term" value="F:DNA binding"/>
    <property type="evidence" value="ECO:0007669"/>
    <property type="project" value="InterPro"/>
</dbReference>
<dbReference type="GO" id="GO:0006402">
    <property type="term" value="P:mRNA catabolic process"/>
    <property type="evidence" value="ECO:0007669"/>
    <property type="project" value="TreeGrafter"/>
</dbReference>
<evidence type="ECO:0000313" key="5">
    <source>
        <dbReference type="Proteomes" id="UP001254832"/>
    </source>
</evidence>
<comment type="function">
    <text evidence="3">Toxic component of a type II toxin-antitoxin (TA) system.</text>
</comment>
<dbReference type="Gene3D" id="2.30.30.110">
    <property type="match status" value="1"/>
</dbReference>
<dbReference type="InterPro" id="IPR003477">
    <property type="entry name" value="PemK-like"/>
</dbReference>